<keyword evidence="2" id="KW-0472">Membrane</keyword>
<organism evidence="3 4">
    <name type="scientific">Pelagivirga sediminicola</name>
    <dbReference type="NCBI Taxonomy" id="2170575"/>
    <lineage>
        <taxon>Bacteria</taxon>
        <taxon>Pseudomonadati</taxon>
        <taxon>Pseudomonadota</taxon>
        <taxon>Alphaproteobacteria</taxon>
        <taxon>Rhodobacterales</taxon>
        <taxon>Paracoccaceae</taxon>
        <taxon>Pelagivirga</taxon>
    </lineage>
</organism>
<sequence>MAGAAPLFNNQRRGAGLLSDNRAALLCGHGRVANHRGYVFANFQKRITIMAGKFISIVLAASVAVTGLTAAPARAADRDVARALAAIAGIAIVGAVIHDAQKNKRRAEARHHPRPVYKTHRPYRAEKRHHRRKAIRERAYRRGYNYHRRDTRPRRAERRHGSQHGYSARPRRYGN</sequence>
<name>A0A2T7G6J7_9RHOB</name>
<dbReference type="EMBL" id="QCYH01000005">
    <property type="protein sequence ID" value="PVA10051.1"/>
    <property type="molecule type" value="Genomic_DNA"/>
</dbReference>
<feature type="compositionally biased region" description="Basic residues" evidence="1">
    <location>
        <begin position="125"/>
        <end position="162"/>
    </location>
</feature>
<dbReference type="AlphaFoldDB" id="A0A2T7G6J7"/>
<dbReference type="Proteomes" id="UP000244446">
    <property type="component" value="Unassembled WGS sequence"/>
</dbReference>
<dbReference type="Pfam" id="PF13241">
    <property type="entry name" value="NAD_binding_7"/>
    <property type="match status" value="1"/>
</dbReference>
<evidence type="ECO:0000256" key="2">
    <source>
        <dbReference type="SAM" id="Phobius"/>
    </source>
</evidence>
<evidence type="ECO:0000313" key="4">
    <source>
        <dbReference type="Proteomes" id="UP000244446"/>
    </source>
</evidence>
<reference evidence="3 4" key="1">
    <citation type="submission" date="2018-04" db="EMBL/GenBank/DDBJ databases">
        <title>Pelagivirga bohaiensis gen. nov., sp. nov., a bacterium isolated from the Bohai Sea.</title>
        <authorList>
            <person name="Ji X."/>
        </authorList>
    </citation>
    <scope>NUCLEOTIDE SEQUENCE [LARGE SCALE GENOMIC DNA]</scope>
    <source>
        <strain evidence="3 4">BH-SD19</strain>
    </source>
</reference>
<feature type="transmembrane region" description="Helical" evidence="2">
    <location>
        <begin position="54"/>
        <end position="74"/>
    </location>
</feature>
<dbReference type="RefSeq" id="WP_108692134.1">
    <property type="nucleotide sequence ID" value="NZ_QCYH01000005.1"/>
</dbReference>
<protein>
    <submittedName>
        <fullName evidence="3">Uncharacterized protein</fullName>
    </submittedName>
</protein>
<keyword evidence="2" id="KW-0812">Transmembrane</keyword>
<gene>
    <name evidence="3" type="ORF">DC366_10370</name>
</gene>
<comment type="caution">
    <text evidence="3">The sequence shown here is derived from an EMBL/GenBank/DDBJ whole genome shotgun (WGS) entry which is preliminary data.</text>
</comment>
<keyword evidence="2" id="KW-1133">Transmembrane helix</keyword>
<accession>A0A2T7G6J7</accession>
<evidence type="ECO:0000256" key="1">
    <source>
        <dbReference type="SAM" id="MobiDB-lite"/>
    </source>
</evidence>
<keyword evidence="4" id="KW-1185">Reference proteome</keyword>
<proteinExistence type="predicted"/>
<feature type="region of interest" description="Disordered" evidence="1">
    <location>
        <begin position="125"/>
        <end position="175"/>
    </location>
</feature>
<feature type="transmembrane region" description="Helical" evidence="2">
    <location>
        <begin position="80"/>
        <end position="97"/>
    </location>
</feature>
<evidence type="ECO:0000313" key="3">
    <source>
        <dbReference type="EMBL" id="PVA10051.1"/>
    </source>
</evidence>